<keyword evidence="2" id="KW-1185">Reference proteome</keyword>
<name>A0ACC7P449_9BACL</name>
<organism evidence="1 2">
    <name type="scientific">Paenibacillus mesotrionivorans</name>
    <dbReference type="NCBI Taxonomy" id="3160968"/>
    <lineage>
        <taxon>Bacteria</taxon>
        <taxon>Bacillati</taxon>
        <taxon>Bacillota</taxon>
        <taxon>Bacilli</taxon>
        <taxon>Bacillales</taxon>
        <taxon>Paenibacillaceae</taxon>
        <taxon>Paenibacillus</taxon>
    </lineage>
</organism>
<proteinExistence type="predicted"/>
<dbReference type="EMBL" id="JBJURJ010000022">
    <property type="protein sequence ID" value="MFM9331748.1"/>
    <property type="molecule type" value="Genomic_DNA"/>
</dbReference>
<evidence type="ECO:0000313" key="2">
    <source>
        <dbReference type="Proteomes" id="UP001631969"/>
    </source>
</evidence>
<gene>
    <name evidence="1" type="ORF">ACI1P1_25960</name>
</gene>
<comment type="caution">
    <text evidence="1">The sequence shown here is derived from an EMBL/GenBank/DDBJ whole genome shotgun (WGS) entry which is preliminary data.</text>
</comment>
<evidence type="ECO:0000313" key="1">
    <source>
        <dbReference type="EMBL" id="MFM9331748.1"/>
    </source>
</evidence>
<sequence>MNYRFEQALDKLKTTGVRMTPQRHAILSFLLDSTAHPTADDIYKALEERFPSMSVATVYNNLKVFIEAGLVMELTYGDDSSRFDANMDHHYHAQCENCGKMVDFMYPPLSAVEEMAAASTGFVVHGHRFEVHGLCKECANPTKH</sequence>
<dbReference type="Proteomes" id="UP001631969">
    <property type="component" value="Unassembled WGS sequence"/>
</dbReference>
<reference evidence="1" key="1">
    <citation type="submission" date="2024-12" db="EMBL/GenBank/DDBJ databases">
        <authorList>
            <person name="Wu N."/>
        </authorList>
    </citation>
    <scope>NUCLEOTIDE SEQUENCE</scope>
    <source>
        <strain evidence="1">P15</strain>
    </source>
</reference>
<accession>A0ACC7P449</accession>
<protein>
    <submittedName>
        <fullName evidence="1">Fur family transcriptional regulator</fullName>
    </submittedName>
</protein>